<evidence type="ECO:0000256" key="1">
    <source>
        <dbReference type="SAM" id="MobiDB-lite"/>
    </source>
</evidence>
<reference evidence="2 3" key="1">
    <citation type="submission" date="2022-05" db="EMBL/GenBank/DDBJ databases">
        <authorList>
            <consortium name="Genoscope - CEA"/>
            <person name="William W."/>
        </authorList>
    </citation>
    <scope>NUCLEOTIDE SEQUENCE [LARGE SCALE GENOMIC DNA]</scope>
</reference>
<gene>
    <name evidence="2" type="ORF">PLOB_00001714</name>
</gene>
<accession>A0ABN8Q752</accession>
<evidence type="ECO:0000313" key="2">
    <source>
        <dbReference type="EMBL" id="CAH3155988.1"/>
    </source>
</evidence>
<keyword evidence="3" id="KW-1185">Reference proteome</keyword>
<proteinExistence type="predicted"/>
<feature type="compositionally biased region" description="Basic and acidic residues" evidence="1">
    <location>
        <begin position="18"/>
        <end position="33"/>
    </location>
</feature>
<comment type="caution">
    <text evidence="2">The sequence shown here is derived from an EMBL/GenBank/DDBJ whole genome shotgun (WGS) entry which is preliminary data.</text>
</comment>
<protein>
    <submittedName>
        <fullName evidence="2">Uncharacterized protein</fullName>
    </submittedName>
</protein>
<evidence type="ECO:0000313" key="3">
    <source>
        <dbReference type="Proteomes" id="UP001159405"/>
    </source>
</evidence>
<name>A0ABN8Q752_9CNID</name>
<sequence length="212" mass="23867">VNAIEKKRCPTQMCPRNKGLEKKPETNKSKDKCGRCGYDKTHKKSPAMGQQCGLCKTMNHYAKFCRSKEVHNLEDVEDSGPEEEESEKELPLFVFSLESSSVKEDAQFYETAEKEGAQHKLKPNGEVVLTTRYKDQVEDVRFFVVSGIESVLNGHKCIKLGFLKKVHQLTCKKPGAKVELDDFPELSTALGCMPGTYHIQMANTFSILDTKS</sequence>
<dbReference type="EMBL" id="CALNXK010000103">
    <property type="protein sequence ID" value="CAH3155988.1"/>
    <property type="molecule type" value="Genomic_DNA"/>
</dbReference>
<feature type="non-terminal residue" evidence="2">
    <location>
        <position position="1"/>
    </location>
</feature>
<feature type="region of interest" description="Disordered" evidence="1">
    <location>
        <begin position="1"/>
        <end position="33"/>
    </location>
</feature>
<organism evidence="2 3">
    <name type="scientific">Porites lobata</name>
    <dbReference type="NCBI Taxonomy" id="104759"/>
    <lineage>
        <taxon>Eukaryota</taxon>
        <taxon>Metazoa</taxon>
        <taxon>Cnidaria</taxon>
        <taxon>Anthozoa</taxon>
        <taxon>Hexacorallia</taxon>
        <taxon>Scleractinia</taxon>
        <taxon>Fungiina</taxon>
        <taxon>Poritidae</taxon>
        <taxon>Porites</taxon>
    </lineage>
</organism>
<dbReference type="Proteomes" id="UP001159405">
    <property type="component" value="Unassembled WGS sequence"/>
</dbReference>